<dbReference type="InterPro" id="IPR026838">
    <property type="entry name" value="YheC/D"/>
</dbReference>
<organism evidence="1 2">
    <name type="scientific">Sporosarcina thermotolerans</name>
    <dbReference type="NCBI Taxonomy" id="633404"/>
    <lineage>
        <taxon>Bacteria</taxon>
        <taxon>Bacillati</taxon>
        <taxon>Bacillota</taxon>
        <taxon>Bacilli</taxon>
        <taxon>Bacillales</taxon>
        <taxon>Caryophanaceae</taxon>
        <taxon>Sporosarcina</taxon>
    </lineage>
</organism>
<sequence length="261" mass="29615">MKRAMGKWEQNVLLQQYPFVAKHIPETLLYSESNLDYCLKRYQSVYVKHDTTGQGRAILKIHKSIYGNYYVNGTTIQGTPIRKSLPKVNEIQQLLHPFIKLGRESGLYIIQENIHSYNQNGQPFIIRVHVQKLKGNWVIGGMYGAISTTQTGLTTENGIVNTHRGANVVTVSEILSDTPIKLQKEIVKKIEEIAIQAAMVIHSALPNREYGIDFGVNQEGTPILLEVNTTPSIRSFARIEDKVIWNRIVKIRKMQNESGET</sequence>
<protein>
    <submittedName>
        <fullName evidence="1">YheC/YheD family protein</fullName>
    </submittedName>
</protein>
<dbReference type="SUPFAM" id="SSF56059">
    <property type="entry name" value="Glutathione synthetase ATP-binding domain-like"/>
    <property type="match status" value="1"/>
</dbReference>
<dbReference type="Pfam" id="PF14398">
    <property type="entry name" value="ATPgrasp_YheCD"/>
    <property type="match status" value="1"/>
</dbReference>
<dbReference type="AlphaFoldDB" id="A0AAW9ADG7"/>
<keyword evidence="2" id="KW-1185">Reference proteome</keyword>
<reference evidence="1 2" key="1">
    <citation type="submission" date="2023-06" db="EMBL/GenBank/DDBJ databases">
        <title>Sporosarcina sp. nov., isolated from Korean traditional fermented seafood 'Jeotgal'.</title>
        <authorList>
            <person name="Yang A.I."/>
            <person name="Shin N.-R."/>
        </authorList>
    </citation>
    <scope>NUCLEOTIDE SEQUENCE [LARGE SCALE GENOMIC DNA]</scope>
    <source>
        <strain evidence="1 2">KCTC43456</strain>
    </source>
</reference>
<name>A0AAW9ADG7_9BACL</name>
<gene>
    <name evidence="1" type="ORF">QTL97_15645</name>
</gene>
<dbReference type="Proteomes" id="UP001271648">
    <property type="component" value="Unassembled WGS sequence"/>
</dbReference>
<dbReference type="EMBL" id="JAUBDJ010000012">
    <property type="protein sequence ID" value="MDW0118365.1"/>
    <property type="molecule type" value="Genomic_DNA"/>
</dbReference>
<dbReference type="RefSeq" id="WP_317941213.1">
    <property type="nucleotide sequence ID" value="NZ_JAUBDJ010000012.1"/>
</dbReference>
<dbReference type="Gene3D" id="3.30.470.20">
    <property type="entry name" value="ATP-grasp fold, B domain"/>
    <property type="match status" value="1"/>
</dbReference>
<evidence type="ECO:0000313" key="2">
    <source>
        <dbReference type="Proteomes" id="UP001271648"/>
    </source>
</evidence>
<accession>A0AAW9ADG7</accession>
<proteinExistence type="predicted"/>
<evidence type="ECO:0000313" key="1">
    <source>
        <dbReference type="EMBL" id="MDW0118365.1"/>
    </source>
</evidence>
<comment type="caution">
    <text evidence="1">The sequence shown here is derived from an EMBL/GenBank/DDBJ whole genome shotgun (WGS) entry which is preliminary data.</text>
</comment>